<evidence type="ECO:0000313" key="3">
    <source>
        <dbReference type="Proteomes" id="UP000037136"/>
    </source>
</evidence>
<feature type="region of interest" description="Disordered" evidence="1">
    <location>
        <begin position="47"/>
        <end position="72"/>
    </location>
</feature>
<evidence type="ECO:0000256" key="1">
    <source>
        <dbReference type="SAM" id="MobiDB-lite"/>
    </source>
</evidence>
<dbReference type="Proteomes" id="UP000037136">
    <property type="component" value="Unassembled WGS sequence"/>
</dbReference>
<proteinExistence type="predicted"/>
<feature type="compositionally biased region" description="Basic and acidic residues" evidence="1">
    <location>
        <begin position="308"/>
        <end position="324"/>
    </location>
</feature>
<evidence type="ECO:0000313" key="2">
    <source>
        <dbReference type="EMBL" id="PFH62980.1"/>
    </source>
</evidence>
<accession>A0A2A9PQP0</accession>
<feature type="region of interest" description="Disordered" evidence="1">
    <location>
        <begin position="174"/>
        <end position="199"/>
    </location>
</feature>
<dbReference type="OrthoDB" id="4926992at2759"/>
<comment type="caution">
    <text evidence="2">The sequence shown here is derived from an EMBL/GenBank/DDBJ whole genome shotgun (WGS) entry which is preliminary data.</text>
</comment>
<dbReference type="AlphaFoldDB" id="A0A2A9PQP0"/>
<feature type="compositionally biased region" description="Basic and acidic residues" evidence="1">
    <location>
        <begin position="182"/>
        <end position="193"/>
    </location>
</feature>
<keyword evidence="3" id="KW-1185">Reference proteome</keyword>
<feature type="compositionally biased region" description="Basic residues" evidence="1">
    <location>
        <begin position="59"/>
        <end position="70"/>
    </location>
</feature>
<feature type="region of interest" description="Disordered" evidence="1">
    <location>
        <begin position="478"/>
        <end position="521"/>
    </location>
</feature>
<feature type="region of interest" description="Disordered" evidence="1">
    <location>
        <begin position="308"/>
        <end position="426"/>
    </location>
</feature>
<gene>
    <name evidence="2" type="ORF">XA68_10731</name>
</gene>
<name>A0A2A9PQP0_OPHUN</name>
<dbReference type="STRING" id="268505.A0A2A9PQP0"/>
<reference evidence="2 3" key="1">
    <citation type="journal article" date="2015" name="BMC Genomics">
        <title>Gene expression during zombie ant biting behavior reflects the complexity underlying fungal parasitic behavioral manipulation.</title>
        <authorList>
            <person name="de Bekker C."/>
            <person name="Ohm R.A."/>
            <person name="Loreto R.G."/>
            <person name="Sebastian A."/>
            <person name="Albert I."/>
            <person name="Merrow M."/>
            <person name="Brachmann A."/>
            <person name="Hughes D.P."/>
        </authorList>
    </citation>
    <scope>NUCLEOTIDE SEQUENCE [LARGE SCALE GENOMIC DNA]</scope>
    <source>
        <strain evidence="2 3">SC16a</strain>
    </source>
</reference>
<protein>
    <submittedName>
        <fullName evidence="2">Uncharacterized protein</fullName>
    </submittedName>
</protein>
<organism evidence="2 3">
    <name type="scientific">Ophiocordyceps unilateralis</name>
    <name type="common">Zombie-ant fungus</name>
    <name type="synonym">Torrubia unilateralis</name>
    <dbReference type="NCBI Taxonomy" id="268505"/>
    <lineage>
        <taxon>Eukaryota</taxon>
        <taxon>Fungi</taxon>
        <taxon>Dikarya</taxon>
        <taxon>Ascomycota</taxon>
        <taxon>Pezizomycotina</taxon>
        <taxon>Sordariomycetes</taxon>
        <taxon>Hypocreomycetidae</taxon>
        <taxon>Hypocreales</taxon>
        <taxon>Ophiocordycipitaceae</taxon>
        <taxon>Ophiocordyceps</taxon>
    </lineage>
</organism>
<reference evidence="2 3" key="2">
    <citation type="journal article" date="2017" name="Sci. Rep.">
        <title>Ant-infecting Ophiocordyceps genomes reveal a high diversity of potential behavioral manipulation genes and a possible major role for enterotoxins.</title>
        <authorList>
            <person name="de Bekker C."/>
            <person name="Ohm R.A."/>
            <person name="Evans H.C."/>
            <person name="Brachmann A."/>
            <person name="Hughes D.P."/>
        </authorList>
    </citation>
    <scope>NUCLEOTIDE SEQUENCE [LARGE SCALE GENOMIC DNA]</scope>
    <source>
        <strain evidence="2 3">SC16a</strain>
    </source>
</reference>
<dbReference type="EMBL" id="LAZP02000012">
    <property type="protein sequence ID" value="PFH62980.1"/>
    <property type="molecule type" value="Genomic_DNA"/>
</dbReference>
<sequence length="580" mass="66392">MAERGEMSALSLALYQASFSADFDQEHGPKDETYQKSSLSETRIALAALDQSTQPVDKPRRKSRRPKGKNRCQGVKPLVLAERLLNMREKELIKEHAASMPCHQFRCQVEIETRSRFPIEDDTFIKPEESHVQYATDAVKQRWIEQGIWRSSWDVFNLPGNEWKHEQPIETECLSDVESEAEAEHGSRPREAEYEQSIRGMETVRRVTERQMERQRRREASRPIHQFVHQLSRERERLLSLSEADRSPAGYANEIHIVAFDNLKNTWTKYGLWDQTWGLLPGNSWKHERPLQDFLANDAAYSEARRLVERSHTEAKETPVKTTDHLSPGESSHAQRMTAIHHPSTPVSSRRVPYGYSNSSSEEPSSRSRSRRTQDSPTAMQRPLSDVEAMLREITFGASPGRSYRVSKPRKQQEVDSRGPRTPTKELNIYPRQRKPLGELDARLFALCDDYESSLPAPGVGLTAMNSVQSRQRNTLENLPFEPDTSSRPFRTGTPMRLSRPAYGQHPEHLTPSGPSNPYRETNSLRREAVHNRRRQNMSNHPELARDRVARLAALGRPSMGAAPDLVHTWLSGLDTGPFE</sequence>